<dbReference type="AlphaFoldDB" id="A0A1H5FM51"/>
<accession>A0A1H5FM51</accession>
<dbReference type="SMART" id="SM00823">
    <property type="entry name" value="PKS_PP"/>
    <property type="match status" value="1"/>
</dbReference>
<evidence type="ECO:0000259" key="3">
    <source>
        <dbReference type="PROSITE" id="PS50075"/>
    </source>
</evidence>
<organism evidence="4 5">
    <name type="scientific">Streptomyces misionensis</name>
    <dbReference type="NCBI Taxonomy" id="67331"/>
    <lineage>
        <taxon>Bacteria</taxon>
        <taxon>Bacillati</taxon>
        <taxon>Actinomycetota</taxon>
        <taxon>Actinomycetes</taxon>
        <taxon>Kitasatosporales</taxon>
        <taxon>Streptomycetaceae</taxon>
        <taxon>Streptomyces</taxon>
    </lineage>
</organism>
<dbReference type="InterPro" id="IPR009081">
    <property type="entry name" value="PP-bd_ACP"/>
</dbReference>
<dbReference type="EMBL" id="FNTD01000004">
    <property type="protein sequence ID" value="SEE04234.1"/>
    <property type="molecule type" value="Genomic_DNA"/>
</dbReference>
<dbReference type="STRING" id="67331.SAMN04490357_6720"/>
<dbReference type="GeneID" id="95515747"/>
<dbReference type="RefSeq" id="WP_070026068.1">
    <property type="nucleotide sequence ID" value="NZ_FNTD01000004.1"/>
</dbReference>
<dbReference type="InterPro" id="IPR036736">
    <property type="entry name" value="ACP-like_sf"/>
</dbReference>
<evidence type="ECO:0000313" key="5">
    <source>
        <dbReference type="Proteomes" id="UP000182375"/>
    </source>
</evidence>
<evidence type="ECO:0000313" key="4">
    <source>
        <dbReference type="EMBL" id="SEE04234.1"/>
    </source>
</evidence>
<evidence type="ECO:0000256" key="1">
    <source>
        <dbReference type="ARBA" id="ARBA00022450"/>
    </source>
</evidence>
<dbReference type="GO" id="GO:0031177">
    <property type="term" value="F:phosphopantetheine binding"/>
    <property type="evidence" value="ECO:0007669"/>
    <property type="project" value="InterPro"/>
</dbReference>
<feature type="domain" description="Carrier" evidence="3">
    <location>
        <begin position="3"/>
        <end position="85"/>
    </location>
</feature>
<proteinExistence type="predicted"/>
<reference evidence="4 5" key="1">
    <citation type="submission" date="2016-10" db="EMBL/GenBank/DDBJ databases">
        <authorList>
            <person name="de Groot N.N."/>
        </authorList>
    </citation>
    <scope>NUCLEOTIDE SEQUENCE [LARGE SCALE GENOMIC DNA]</scope>
    <source>
        <strain evidence="4 5">DSM 40306</strain>
    </source>
</reference>
<evidence type="ECO:0000256" key="2">
    <source>
        <dbReference type="ARBA" id="ARBA00022553"/>
    </source>
</evidence>
<keyword evidence="1" id="KW-0596">Phosphopantetheine</keyword>
<dbReference type="PROSITE" id="PS50075">
    <property type="entry name" value="CARRIER"/>
    <property type="match status" value="1"/>
</dbReference>
<name>A0A1H5FM51_9ACTN</name>
<dbReference type="InterPro" id="IPR020806">
    <property type="entry name" value="PKS_PP-bd"/>
</dbReference>
<dbReference type="Pfam" id="PF00550">
    <property type="entry name" value="PP-binding"/>
    <property type="match status" value="1"/>
</dbReference>
<gene>
    <name evidence="4" type="ORF">SAMN04490357_6720</name>
</gene>
<keyword evidence="2" id="KW-0597">Phosphoprotein</keyword>
<protein>
    <submittedName>
        <fullName evidence="4">Acyl carrier protein</fullName>
    </submittedName>
</protein>
<dbReference type="Proteomes" id="UP000182375">
    <property type="component" value="Unassembled WGS sequence"/>
</dbReference>
<sequence length="88" mass="9734">MPEPTARVQPDEIRRWLTERAAYYLECPVEELDPGSPLAELGLDSVYALTLCGDVEDRYGLVLEPSAAWDHPTLDALTAHLLAALERG</sequence>
<dbReference type="Gene3D" id="1.10.1200.10">
    <property type="entry name" value="ACP-like"/>
    <property type="match status" value="1"/>
</dbReference>
<dbReference type="GO" id="GO:0017000">
    <property type="term" value="P:antibiotic biosynthetic process"/>
    <property type="evidence" value="ECO:0007669"/>
    <property type="project" value="UniProtKB-ARBA"/>
</dbReference>
<dbReference type="SMART" id="SM01294">
    <property type="entry name" value="PKS_PP_betabranch"/>
    <property type="match status" value="1"/>
</dbReference>
<dbReference type="SUPFAM" id="SSF47336">
    <property type="entry name" value="ACP-like"/>
    <property type="match status" value="1"/>
</dbReference>